<dbReference type="RefSeq" id="XP_056795052.1">
    <property type="nucleotide sequence ID" value="XM_056930759.1"/>
</dbReference>
<dbReference type="PANTHER" id="PTHR32085">
    <property type="entry name" value="PROTEIN CSF1"/>
    <property type="match status" value="1"/>
</dbReference>
<gene>
    <name evidence="3" type="ORF">N7539_001155</name>
</gene>
<accession>A0A9W9XPK8</accession>
<evidence type="ECO:0000313" key="4">
    <source>
        <dbReference type="Proteomes" id="UP001148312"/>
    </source>
</evidence>
<feature type="compositionally biased region" description="Basic and acidic residues" evidence="1">
    <location>
        <begin position="95"/>
        <end position="115"/>
    </location>
</feature>
<organism evidence="3 4">
    <name type="scientific">Penicillium diatomitis</name>
    <dbReference type="NCBI Taxonomy" id="2819901"/>
    <lineage>
        <taxon>Eukaryota</taxon>
        <taxon>Fungi</taxon>
        <taxon>Dikarya</taxon>
        <taxon>Ascomycota</taxon>
        <taxon>Pezizomycotina</taxon>
        <taxon>Eurotiomycetes</taxon>
        <taxon>Eurotiomycetidae</taxon>
        <taxon>Eurotiales</taxon>
        <taxon>Aspergillaceae</taxon>
        <taxon>Penicillium</taxon>
    </lineage>
</organism>
<proteinExistence type="predicted"/>
<dbReference type="AlphaFoldDB" id="A0A9W9XPK8"/>
<feature type="domain" description="Csf1 N-terminal" evidence="2">
    <location>
        <begin position="56"/>
        <end position="455"/>
    </location>
</feature>
<dbReference type="Proteomes" id="UP001148312">
    <property type="component" value="Unassembled WGS sequence"/>
</dbReference>
<sequence>MHSHRAYWKRTVARTNLAREPNANEAEKSSFGSNPSCPEDNLSDSTGEQGGIRRTFELPCRISLTIYGLEWFIYNRTPAYDNILAGFGYKQPFAHDEHESERRPTQRPSEARFSEESCNLRSRPAARPANDRGCEPSPDAPNSPGSRDAKAESPDTQGPVSHLLQLLPVKLECKKGAIVMGNENTRSVLTVTFDNAEGTIAACRSGPLDLYRQLFNLKFEHPVIHLKPNPDFKQNQIDTAKTLSATHAPDSDWRRGGKRSWSFPFRKRKLWHSIRGLVPYFQSSVESFASNAKQAGSNPRRQTQDIDMGWTGLSRFLDETSDDDHNKWNSVEYGRYSTILDSPCLHVTYFWDVPGRVGSQVFENETSSNINNALPPQWGLDLRIEGGTINYGPWADRERIGLQNVFFPNFYRDSEPAEQLAPGVLRQSTVFKLRLEVDEDLTLRIPSREPSKDWQWKGRADAVRGASTSRSQGEKRRLDQRRPRRVIWELISALSDGFLSGSAQIQP</sequence>
<feature type="region of interest" description="Disordered" evidence="1">
    <location>
        <begin position="456"/>
        <end position="478"/>
    </location>
</feature>
<reference evidence="3" key="2">
    <citation type="journal article" date="2023" name="IMA Fungus">
        <title>Comparative genomic study of the Penicillium genus elucidates a diverse pangenome and 15 lateral gene transfer events.</title>
        <authorList>
            <person name="Petersen C."/>
            <person name="Sorensen T."/>
            <person name="Nielsen M.R."/>
            <person name="Sondergaard T.E."/>
            <person name="Sorensen J.L."/>
            <person name="Fitzpatrick D.A."/>
            <person name="Frisvad J.C."/>
            <person name="Nielsen K.L."/>
        </authorList>
    </citation>
    <scope>NUCLEOTIDE SEQUENCE</scope>
    <source>
        <strain evidence="3">IBT 30728</strain>
    </source>
</reference>
<dbReference type="EMBL" id="JAPWDQ010000001">
    <property type="protein sequence ID" value="KAJ5496039.1"/>
    <property type="molecule type" value="Genomic_DNA"/>
</dbReference>
<dbReference type="PANTHER" id="PTHR32085:SF3">
    <property type="entry name" value="PROTEIN CSF1"/>
    <property type="match status" value="1"/>
</dbReference>
<dbReference type="GeneID" id="81621008"/>
<feature type="region of interest" description="Disordered" evidence="1">
    <location>
        <begin position="95"/>
        <end position="160"/>
    </location>
</feature>
<dbReference type="GO" id="GO:0016020">
    <property type="term" value="C:membrane"/>
    <property type="evidence" value="ECO:0007669"/>
    <property type="project" value="InterPro"/>
</dbReference>
<dbReference type="GO" id="GO:0006113">
    <property type="term" value="P:fermentation"/>
    <property type="evidence" value="ECO:0007669"/>
    <property type="project" value="InterPro"/>
</dbReference>
<protein>
    <recommendedName>
        <fullName evidence="2">Csf1 N-terminal domain-containing protein</fullName>
    </recommendedName>
</protein>
<keyword evidence="4" id="KW-1185">Reference proteome</keyword>
<reference evidence="3" key="1">
    <citation type="submission" date="2022-12" db="EMBL/GenBank/DDBJ databases">
        <authorList>
            <person name="Petersen C."/>
        </authorList>
    </citation>
    <scope>NUCLEOTIDE SEQUENCE</scope>
    <source>
        <strain evidence="3">IBT 30728</strain>
    </source>
</reference>
<dbReference type="InterPro" id="IPR029636">
    <property type="entry name" value="Csf1"/>
</dbReference>
<name>A0A9W9XPK8_9EURO</name>
<comment type="caution">
    <text evidence="3">The sequence shown here is derived from an EMBL/GenBank/DDBJ whole genome shotgun (WGS) entry which is preliminary data.</text>
</comment>
<dbReference type="InterPro" id="IPR048636">
    <property type="entry name" value="Csf1_N"/>
</dbReference>
<evidence type="ECO:0000259" key="2">
    <source>
        <dbReference type="Pfam" id="PF21678"/>
    </source>
</evidence>
<evidence type="ECO:0000313" key="3">
    <source>
        <dbReference type="EMBL" id="KAJ5496039.1"/>
    </source>
</evidence>
<dbReference type="Pfam" id="PF21678">
    <property type="entry name" value="Csf1_N"/>
    <property type="match status" value="1"/>
</dbReference>
<evidence type="ECO:0000256" key="1">
    <source>
        <dbReference type="SAM" id="MobiDB-lite"/>
    </source>
</evidence>
<feature type="region of interest" description="Disordered" evidence="1">
    <location>
        <begin position="16"/>
        <end position="50"/>
    </location>
</feature>